<keyword evidence="2" id="KW-1185">Reference proteome</keyword>
<sequence length="250" mass="28832">MSIFTKGNLQGLKVYIEKSNWKMTLNFIQEHIFGDNFFFFFDTDRGHNLSIFSEEISEKDIKKLADFIEILPYPNGKQSQDPIFENFPSGSLVKIDKISNHSDIQLINPVKEAISFQKNLSAVLIGALNYNDFFIEEKNRINIALQLAFLAMVRANFSKIISSAIITNPSAIQKEVDPDLMVFFEELQDIENEENIEPWVINWIELTKETETLEEINYIQESVCQALEIRTFAPKITETLLSILTKIHSK</sequence>
<evidence type="ECO:0000313" key="1">
    <source>
        <dbReference type="EMBL" id="MCP9761370.1"/>
    </source>
</evidence>
<gene>
    <name evidence="1" type="ORF">EGI31_00275</name>
</gene>
<reference evidence="1 2" key="1">
    <citation type="submission" date="2018-11" db="EMBL/GenBank/DDBJ databases">
        <title>Novel bacteria species description.</title>
        <authorList>
            <person name="Han J.-H."/>
        </authorList>
    </citation>
    <scope>NUCLEOTIDE SEQUENCE [LARGE SCALE GENOMIC DNA]</scope>
    <source>
        <strain evidence="1 2">KCTC23259</strain>
    </source>
</reference>
<accession>A0AAE3H205</accession>
<organism evidence="1 2">
    <name type="scientific">Lacihabitans soyangensis</name>
    <dbReference type="NCBI Taxonomy" id="869394"/>
    <lineage>
        <taxon>Bacteria</taxon>
        <taxon>Pseudomonadati</taxon>
        <taxon>Bacteroidota</taxon>
        <taxon>Cytophagia</taxon>
        <taxon>Cytophagales</taxon>
        <taxon>Leadbetterellaceae</taxon>
        <taxon>Lacihabitans</taxon>
    </lineage>
</organism>
<proteinExistence type="predicted"/>
<comment type="caution">
    <text evidence="1">The sequence shown here is derived from an EMBL/GenBank/DDBJ whole genome shotgun (WGS) entry which is preliminary data.</text>
</comment>
<dbReference type="RefSeq" id="WP_255035104.1">
    <property type="nucleotide sequence ID" value="NZ_RJUF01000001.1"/>
</dbReference>
<dbReference type="EMBL" id="RJUF01000001">
    <property type="protein sequence ID" value="MCP9761370.1"/>
    <property type="molecule type" value="Genomic_DNA"/>
</dbReference>
<name>A0AAE3H205_9BACT</name>
<evidence type="ECO:0000313" key="2">
    <source>
        <dbReference type="Proteomes" id="UP001204144"/>
    </source>
</evidence>
<dbReference type="Proteomes" id="UP001204144">
    <property type="component" value="Unassembled WGS sequence"/>
</dbReference>
<dbReference type="AlphaFoldDB" id="A0AAE3H205"/>
<protein>
    <submittedName>
        <fullName evidence="1">Uncharacterized protein</fullName>
    </submittedName>
</protein>